<dbReference type="InterPro" id="IPR052155">
    <property type="entry name" value="Biofilm_reg_signaling"/>
</dbReference>
<evidence type="ECO:0000259" key="1">
    <source>
        <dbReference type="PROSITE" id="PS50883"/>
    </source>
</evidence>
<dbReference type="RefSeq" id="WP_343856005.1">
    <property type="nucleotide sequence ID" value="NZ_BAAAFD010000001.1"/>
</dbReference>
<evidence type="ECO:0000313" key="3">
    <source>
        <dbReference type="EMBL" id="GAA0852752.1"/>
    </source>
</evidence>
<accession>A0ABP3WND2</accession>
<evidence type="ECO:0000259" key="2">
    <source>
        <dbReference type="PROSITE" id="PS50887"/>
    </source>
</evidence>
<dbReference type="SUPFAM" id="SSF141868">
    <property type="entry name" value="EAL domain-like"/>
    <property type="match status" value="1"/>
</dbReference>
<dbReference type="SUPFAM" id="SSF55073">
    <property type="entry name" value="Nucleotide cyclase"/>
    <property type="match status" value="1"/>
</dbReference>
<keyword evidence="4" id="KW-1185">Reference proteome</keyword>
<dbReference type="InterPro" id="IPR000160">
    <property type="entry name" value="GGDEF_dom"/>
</dbReference>
<dbReference type="InterPro" id="IPR001633">
    <property type="entry name" value="EAL_dom"/>
</dbReference>
<organism evidence="3 4">
    <name type="scientific">Aliiglaciecola litoralis</name>
    <dbReference type="NCBI Taxonomy" id="582857"/>
    <lineage>
        <taxon>Bacteria</taxon>
        <taxon>Pseudomonadati</taxon>
        <taxon>Pseudomonadota</taxon>
        <taxon>Gammaproteobacteria</taxon>
        <taxon>Alteromonadales</taxon>
        <taxon>Alteromonadaceae</taxon>
        <taxon>Aliiglaciecola</taxon>
    </lineage>
</organism>
<dbReference type="Proteomes" id="UP001500359">
    <property type="component" value="Unassembled WGS sequence"/>
</dbReference>
<name>A0ABP3WND2_9ALTE</name>
<gene>
    <name evidence="3" type="ORF">GCM10009114_03710</name>
</gene>
<dbReference type="InterPro" id="IPR035965">
    <property type="entry name" value="PAS-like_dom_sf"/>
</dbReference>
<feature type="domain" description="EAL" evidence="1">
    <location>
        <begin position="304"/>
        <end position="558"/>
    </location>
</feature>
<dbReference type="InterPro" id="IPR029787">
    <property type="entry name" value="Nucleotide_cyclase"/>
</dbReference>
<dbReference type="NCBIfam" id="TIGR00254">
    <property type="entry name" value="GGDEF"/>
    <property type="match status" value="1"/>
</dbReference>
<dbReference type="SUPFAM" id="SSF55785">
    <property type="entry name" value="PYP-like sensor domain (PAS domain)"/>
    <property type="match status" value="1"/>
</dbReference>
<dbReference type="PANTHER" id="PTHR44757:SF2">
    <property type="entry name" value="BIOFILM ARCHITECTURE MAINTENANCE PROTEIN MBAA"/>
    <property type="match status" value="1"/>
</dbReference>
<dbReference type="InterPro" id="IPR043128">
    <property type="entry name" value="Rev_trsase/Diguanyl_cyclase"/>
</dbReference>
<protein>
    <recommendedName>
        <fullName evidence="5">Diguanylate cyclase (GGDEF) domain-containing protein</fullName>
    </recommendedName>
</protein>
<evidence type="ECO:0000313" key="4">
    <source>
        <dbReference type="Proteomes" id="UP001500359"/>
    </source>
</evidence>
<dbReference type="CDD" id="cd01949">
    <property type="entry name" value="GGDEF"/>
    <property type="match status" value="1"/>
</dbReference>
<comment type="caution">
    <text evidence="3">The sequence shown here is derived from an EMBL/GenBank/DDBJ whole genome shotgun (WGS) entry which is preliminary data.</text>
</comment>
<reference evidence="4" key="1">
    <citation type="journal article" date="2019" name="Int. J. Syst. Evol. Microbiol.">
        <title>The Global Catalogue of Microorganisms (GCM) 10K type strain sequencing project: providing services to taxonomists for standard genome sequencing and annotation.</title>
        <authorList>
            <consortium name="The Broad Institute Genomics Platform"/>
            <consortium name="The Broad Institute Genome Sequencing Center for Infectious Disease"/>
            <person name="Wu L."/>
            <person name="Ma J."/>
        </authorList>
    </citation>
    <scope>NUCLEOTIDE SEQUENCE [LARGE SCALE GENOMIC DNA]</scope>
    <source>
        <strain evidence="4">JCM 15896</strain>
    </source>
</reference>
<dbReference type="Gene3D" id="3.30.70.270">
    <property type="match status" value="1"/>
</dbReference>
<dbReference type="SMART" id="SM00052">
    <property type="entry name" value="EAL"/>
    <property type="match status" value="1"/>
</dbReference>
<dbReference type="CDD" id="cd01948">
    <property type="entry name" value="EAL"/>
    <property type="match status" value="1"/>
</dbReference>
<dbReference type="SMART" id="SM00267">
    <property type="entry name" value="GGDEF"/>
    <property type="match status" value="1"/>
</dbReference>
<sequence length="562" mass="63606">MSVPIQLSHLKTAYQYLNDPIALIDLDGHFHFTNPAFNALFPNTPAIACDDRIHDYLMLHEAGDFQWQHVFKLATQTQWSGLVGIAKANNQLQLCAIELSLIDLEDQNHCLLVKLNPSYDQIQSNETLAKLAYKDSLTGLANRSLFSQLFDHEISQSQRLGMRFATLFIDLDKFKIVNDSMGHDVGDALLCTISERLQKSLRKSDIVARMGGDEFAVIMNNIKDSETVAKVTEKLIREIKKPVKSGANVMNVGCSIGISIYPDNGDSAEVLLQQADAAMYRAKHQGGNHYCYFSDALNQELQDIRLIERELEVGLAEHQFEPFFQPVIDQQSKSVVGIECLARWRHPQRGVLEAMEFIPIATKTGLLQDVFEQVLRHAIEHLNIWSKQWDLTIPLSINISSNQFYQQHTFDLIENLMKEGGLSNNAIRIEVTESTLQDSHEDLVARLKKIKLAGFSITLDDFGTGYSSLRYLQQLPVDIIKIDRSFVRNLDNNPHDKVIVKAIIQLAQTLDILVVAEGVENETQSHFLTENQCFVMQGYLFSQALPAEEFESFFVSYNESIV</sequence>
<dbReference type="PROSITE" id="PS50887">
    <property type="entry name" value="GGDEF"/>
    <property type="match status" value="1"/>
</dbReference>
<dbReference type="Pfam" id="PF00563">
    <property type="entry name" value="EAL"/>
    <property type="match status" value="1"/>
</dbReference>
<proteinExistence type="predicted"/>
<dbReference type="PROSITE" id="PS50883">
    <property type="entry name" value="EAL"/>
    <property type="match status" value="1"/>
</dbReference>
<evidence type="ECO:0008006" key="5">
    <source>
        <dbReference type="Google" id="ProtNLM"/>
    </source>
</evidence>
<dbReference type="Pfam" id="PF00990">
    <property type="entry name" value="GGDEF"/>
    <property type="match status" value="1"/>
</dbReference>
<dbReference type="InterPro" id="IPR000014">
    <property type="entry name" value="PAS"/>
</dbReference>
<dbReference type="PANTHER" id="PTHR44757">
    <property type="entry name" value="DIGUANYLATE CYCLASE DGCP"/>
    <property type="match status" value="1"/>
</dbReference>
<dbReference type="Gene3D" id="3.20.20.450">
    <property type="entry name" value="EAL domain"/>
    <property type="match status" value="1"/>
</dbReference>
<dbReference type="InterPro" id="IPR035919">
    <property type="entry name" value="EAL_sf"/>
</dbReference>
<dbReference type="EMBL" id="BAAAFD010000001">
    <property type="protein sequence ID" value="GAA0852752.1"/>
    <property type="molecule type" value="Genomic_DNA"/>
</dbReference>
<feature type="domain" description="GGDEF" evidence="2">
    <location>
        <begin position="162"/>
        <end position="295"/>
    </location>
</feature>
<dbReference type="CDD" id="cd00130">
    <property type="entry name" value="PAS"/>
    <property type="match status" value="1"/>
</dbReference>